<keyword evidence="3" id="KW-1185">Reference proteome</keyword>
<gene>
    <name evidence="2" type="ORF">TTHERM_000486459</name>
</gene>
<organism evidence="2 3">
    <name type="scientific">Tetrahymena thermophila (strain SB210)</name>
    <dbReference type="NCBI Taxonomy" id="312017"/>
    <lineage>
        <taxon>Eukaryota</taxon>
        <taxon>Sar</taxon>
        <taxon>Alveolata</taxon>
        <taxon>Ciliophora</taxon>
        <taxon>Intramacronucleata</taxon>
        <taxon>Oligohymenophorea</taxon>
        <taxon>Hymenostomatida</taxon>
        <taxon>Tetrahymenina</taxon>
        <taxon>Tetrahymenidae</taxon>
        <taxon>Tetrahymena</taxon>
    </lineage>
</organism>
<evidence type="ECO:0000256" key="1">
    <source>
        <dbReference type="SAM" id="Phobius"/>
    </source>
</evidence>
<dbReference type="EMBL" id="GG662587">
    <property type="protein sequence ID" value="EWS72947.1"/>
    <property type="molecule type" value="Genomic_DNA"/>
</dbReference>
<dbReference type="InParanoid" id="W7X6B7"/>
<evidence type="ECO:0000313" key="2">
    <source>
        <dbReference type="EMBL" id="EWS72947.1"/>
    </source>
</evidence>
<dbReference type="AlphaFoldDB" id="W7X6B7"/>
<accession>W7X6B7</accession>
<sequence>MKESHFKQKKFPIVKRLQIIWLIIFKRQKQFKKNKTKICNQLRNCQHVFILFNQIDQKELLIQGHLQKWRQYSQIHMEIAQLNLSYKESSQVLRVQVQILLKLPKLLNSTTKHLYLIIKTKNLTAKKQILQILINKIKKYKFKKILLFQNFENKLSFHNQQIKHQIFQSIFMSINYVQQQLLYFFFGKNYLILYCICQSNCIYQILKENIQKIKHPTNFIIYFYINQLCLIINVIKYFCKNNIVFFFNQFFTNQILKHKCFQINQMILLFITQFNKIINVLKQII</sequence>
<feature type="transmembrane region" description="Helical" evidence="1">
    <location>
        <begin position="219"/>
        <end position="238"/>
    </location>
</feature>
<name>W7X6B7_TETTS</name>
<reference evidence="3" key="1">
    <citation type="journal article" date="2006" name="PLoS Biol.">
        <title>Macronuclear genome sequence of the ciliate Tetrahymena thermophila, a model eukaryote.</title>
        <authorList>
            <person name="Eisen J.A."/>
            <person name="Coyne R.S."/>
            <person name="Wu M."/>
            <person name="Wu D."/>
            <person name="Thiagarajan M."/>
            <person name="Wortman J.R."/>
            <person name="Badger J.H."/>
            <person name="Ren Q."/>
            <person name="Amedeo P."/>
            <person name="Jones K.M."/>
            <person name="Tallon L.J."/>
            <person name="Delcher A.L."/>
            <person name="Salzberg S.L."/>
            <person name="Silva J.C."/>
            <person name="Haas B.J."/>
            <person name="Majoros W.H."/>
            <person name="Farzad M."/>
            <person name="Carlton J.M."/>
            <person name="Smith R.K. Jr."/>
            <person name="Garg J."/>
            <person name="Pearlman R.E."/>
            <person name="Karrer K.M."/>
            <person name="Sun L."/>
            <person name="Manning G."/>
            <person name="Elde N.C."/>
            <person name="Turkewitz A.P."/>
            <person name="Asai D.J."/>
            <person name="Wilkes D.E."/>
            <person name="Wang Y."/>
            <person name="Cai H."/>
            <person name="Collins K."/>
            <person name="Stewart B.A."/>
            <person name="Lee S.R."/>
            <person name="Wilamowska K."/>
            <person name="Weinberg Z."/>
            <person name="Ruzzo W.L."/>
            <person name="Wloga D."/>
            <person name="Gaertig J."/>
            <person name="Frankel J."/>
            <person name="Tsao C.-C."/>
            <person name="Gorovsky M.A."/>
            <person name="Keeling P.J."/>
            <person name="Waller R.F."/>
            <person name="Patron N.J."/>
            <person name="Cherry J.M."/>
            <person name="Stover N.A."/>
            <person name="Krieger C.J."/>
            <person name="del Toro C."/>
            <person name="Ryder H.F."/>
            <person name="Williamson S.C."/>
            <person name="Barbeau R.A."/>
            <person name="Hamilton E.P."/>
            <person name="Orias E."/>
        </authorList>
    </citation>
    <scope>NUCLEOTIDE SEQUENCE [LARGE SCALE GENOMIC DNA]</scope>
    <source>
        <strain evidence="3">SB210</strain>
    </source>
</reference>
<keyword evidence="1" id="KW-0472">Membrane</keyword>
<keyword evidence="1" id="KW-1133">Transmembrane helix</keyword>
<protein>
    <submittedName>
        <fullName evidence="2">Transmembrane protein, putative</fullName>
    </submittedName>
</protein>
<keyword evidence="1 2" id="KW-0812">Transmembrane</keyword>
<dbReference type="RefSeq" id="XP_012654514.1">
    <property type="nucleotide sequence ID" value="XM_012799060.1"/>
</dbReference>
<proteinExistence type="predicted"/>
<evidence type="ECO:0000313" key="3">
    <source>
        <dbReference type="Proteomes" id="UP000009168"/>
    </source>
</evidence>
<dbReference type="KEGG" id="tet:TTHERM_000486459"/>
<dbReference type="Proteomes" id="UP000009168">
    <property type="component" value="Unassembled WGS sequence"/>
</dbReference>
<dbReference type="GeneID" id="24439224"/>